<dbReference type="InterPro" id="IPR016624">
    <property type="entry name" value="UCP014753"/>
</dbReference>
<dbReference type="PANTHER" id="PTHR35339">
    <property type="entry name" value="LINALOOL DEHYDRATASE_ISOMERASE DOMAIN-CONTAINING PROTEIN"/>
    <property type="match status" value="1"/>
</dbReference>
<dbReference type="InterPro" id="IPR049349">
    <property type="entry name" value="DUF2264_N"/>
</dbReference>
<evidence type="ECO:0000313" key="4">
    <source>
        <dbReference type="Proteomes" id="UP000799778"/>
    </source>
</evidence>
<feature type="domain" description="DUF2264" evidence="2">
    <location>
        <begin position="394"/>
        <end position="682"/>
    </location>
</feature>
<sequence>MPALNGFSDNEFRTRTDVLRAALALLKPLEQYKSQDRARIRIATATGAGFSETSAQLEGFARPLWVVADLLRFRSVDPDAELIRAASINLDDWIDGLKVGTDPNSAEYWGDLSGVDQRMVEMESIAYTLLLNPETLSFADDPVAQSNVVKWLRSINDHPMPQNNWLWFRIFVNLALVRTLGVPMSEVKEHIDAALATLDSFYIGEGWSSDGLWGDARKQVDYYSGSFAIQFAQLLFVRFAPDYDQARTARYKKEAGQFAEVYWRYFHENGAAIPFGRSLTYRFAFAAFWAAAAVAEVDLPSPVSNLGTVKGMLLRHLRWWTRHPHIFNTDGTLNIGFCYPNMHMSENYNSPQSVFWCLKSFVVLGLPDTHPFWTSKEEPHPLDADSRNNSLAPVAVLRPPRHILCNTPEHHFLLSSGQSTRNRFKAREAKYAKFAYSSTFGFSVPSGPLLEQQAPDSTLTVSLPDEDILKVRWAPTDSQWGEVRVGDETVPTMTSTWTPLQSLGLDITTTLISPVNRWPGWHIRVHKIIRKNASGYQSPVVEVIDGGFAISAQTPEGLSIFEDELQPKYETNDENLSNGWWNDGKSCLIISESGASGIVDLTDVFAPNVESRSRGESKIIRADPNTNLMAQRTLIPTIEHHPEISMSKQEQNVEWVVSGVFAIQESAIVHGRGVWKLWHDRPVGHLGRNNGGIHFD</sequence>
<dbReference type="AlphaFoldDB" id="A0A6A5XPU2"/>
<dbReference type="InterPro" id="IPR049237">
    <property type="entry name" value="DUF2264_C"/>
</dbReference>
<dbReference type="Pfam" id="PF20938">
    <property type="entry name" value="DUF2264_C"/>
    <property type="match status" value="1"/>
</dbReference>
<gene>
    <name evidence="3" type="ORF">BU24DRAFT_463160</name>
</gene>
<name>A0A6A5XPU2_9PLEO</name>
<keyword evidence="4" id="KW-1185">Reference proteome</keyword>
<dbReference type="RefSeq" id="XP_033382703.1">
    <property type="nucleotide sequence ID" value="XM_033532090.1"/>
</dbReference>
<dbReference type="PIRSF" id="PIRSF014753">
    <property type="entry name" value="UCP014753"/>
    <property type="match status" value="1"/>
</dbReference>
<dbReference type="OrthoDB" id="6132182at2759"/>
<organism evidence="3 4">
    <name type="scientific">Aaosphaeria arxii CBS 175.79</name>
    <dbReference type="NCBI Taxonomy" id="1450172"/>
    <lineage>
        <taxon>Eukaryota</taxon>
        <taxon>Fungi</taxon>
        <taxon>Dikarya</taxon>
        <taxon>Ascomycota</taxon>
        <taxon>Pezizomycotina</taxon>
        <taxon>Dothideomycetes</taxon>
        <taxon>Pleosporomycetidae</taxon>
        <taxon>Pleosporales</taxon>
        <taxon>Pleosporales incertae sedis</taxon>
        <taxon>Aaosphaeria</taxon>
    </lineage>
</organism>
<dbReference type="GeneID" id="54289487"/>
<dbReference type="PANTHER" id="PTHR35339:SF2">
    <property type="entry name" value="DUF2264 DOMAIN-CONTAINING PROTEIN-RELATED"/>
    <property type="match status" value="1"/>
</dbReference>
<protein>
    <submittedName>
        <fullName evidence="3">Uncharacterized protein</fullName>
    </submittedName>
</protein>
<evidence type="ECO:0000259" key="2">
    <source>
        <dbReference type="Pfam" id="PF20938"/>
    </source>
</evidence>
<feature type="domain" description="DUF2264" evidence="1">
    <location>
        <begin position="14"/>
        <end position="380"/>
    </location>
</feature>
<reference evidence="3" key="1">
    <citation type="journal article" date="2020" name="Stud. Mycol.">
        <title>101 Dothideomycetes genomes: a test case for predicting lifestyles and emergence of pathogens.</title>
        <authorList>
            <person name="Haridas S."/>
            <person name="Albert R."/>
            <person name="Binder M."/>
            <person name="Bloem J."/>
            <person name="Labutti K."/>
            <person name="Salamov A."/>
            <person name="Andreopoulos B."/>
            <person name="Baker S."/>
            <person name="Barry K."/>
            <person name="Bills G."/>
            <person name="Bluhm B."/>
            <person name="Cannon C."/>
            <person name="Castanera R."/>
            <person name="Culley D."/>
            <person name="Daum C."/>
            <person name="Ezra D."/>
            <person name="Gonzalez J."/>
            <person name="Henrissat B."/>
            <person name="Kuo A."/>
            <person name="Liang C."/>
            <person name="Lipzen A."/>
            <person name="Lutzoni F."/>
            <person name="Magnuson J."/>
            <person name="Mondo S."/>
            <person name="Nolan M."/>
            <person name="Ohm R."/>
            <person name="Pangilinan J."/>
            <person name="Park H.-J."/>
            <person name="Ramirez L."/>
            <person name="Alfaro M."/>
            <person name="Sun H."/>
            <person name="Tritt A."/>
            <person name="Yoshinaga Y."/>
            <person name="Zwiers L.-H."/>
            <person name="Turgeon B."/>
            <person name="Goodwin S."/>
            <person name="Spatafora J."/>
            <person name="Crous P."/>
            <person name="Grigoriev I."/>
        </authorList>
    </citation>
    <scope>NUCLEOTIDE SEQUENCE</scope>
    <source>
        <strain evidence="3">CBS 175.79</strain>
    </source>
</reference>
<dbReference type="EMBL" id="ML978070">
    <property type="protein sequence ID" value="KAF2014364.1"/>
    <property type="molecule type" value="Genomic_DNA"/>
</dbReference>
<dbReference type="Pfam" id="PF10022">
    <property type="entry name" value="DUF2264"/>
    <property type="match status" value="1"/>
</dbReference>
<proteinExistence type="predicted"/>
<dbReference type="Proteomes" id="UP000799778">
    <property type="component" value="Unassembled WGS sequence"/>
</dbReference>
<evidence type="ECO:0000313" key="3">
    <source>
        <dbReference type="EMBL" id="KAF2014364.1"/>
    </source>
</evidence>
<evidence type="ECO:0000259" key="1">
    <source>
        <dbReference type="Pfam" id="PF10022"/>
    </source>
</evidence>
<accession>A0A6A5XPU2</accession>